<dbReference type="EMBL" id="CM004473">
    <property type="protein sequence ID" value="OCT82409.1"/>
    <property type="molecule type" value="Genomic_DNA"/>
</dbReference>
<name>A0A974CYL1_XENLA</name>
<gene>
    <name evidence="1" type="ORF">XELAEV_18024939mg</name>
</gene>
<sequence length="83" mass="9435">MISLQIITCTDRYPVMQPPCGLPKHLKLHKIIYKISLQRHNKSVQAGQTDINTSFAKSRYSIILSMSVRGALTLMNYCYYGNA</sequence>
<evidence type="ECO:0000313" key="1">
    <source>
        <dbReference type="EMBL" id="OCT82409.1"/>
    </source>
</evidence>
<organism evidence="1 2">
    <name type="scientific">Xenopus laevis</name>
    <name type="common">African clawed frog</name>
    <dbReference type="NCBI Taxonomy" id="8355"/>
    <lineage>
        <taxon>Eukaryota</taxon>
        <taxon>Metazoa</taxon>
        <taxon>Chordata</taxon>
        <taxon>Craniata</taxon>
        <taxon>Vertebrata</taxon>
        <taxon>Euteleostomi</taxon>
        <taxon>Amphibia</taxon>
        <taxon>Batrachia</taxon>
        <taxon>Anura</taxon>
        <taxon>Pipoidea</taxon>
        <taxon>Pipidae</taxon>
        <taxon>Xenopodinae</taxon>
        <taxon>Xenopus</taxon>
        <taxon>Xenopus</taxon>
    </lineage>
</organism>
<proteinExistence type="predicted"/>
<reference evidence="2" key="1">
    <citation type="journal article" date="2016" name="Nature">
        <title>Genome evolution in the allotetraploid frog Xenopus laevis.</title>
        <authorList>
            <person name="Session A.M."/>
            <person name="Uno Y."/>
            <person name="Kwon T."/>
            <person name="Chapman J.A."/>
            <person name="Toyoda A."/>
            <person name="Takahashi S."/>
            <person name="Fukui A."/>
            <person name="Hikosaka A."/>
            <person name="Suzuki A."/>
            <person name="Kondo M."/>
            <person name="van Heeringen S.J."/>
            <person name="Quigley I."/>
            <person name="Heinz S."/>
            <person name="Ogino H."/>
            <person name="Ochi H."/>
            <person name="Hellsten U."/>
            <person name="Lyons J.B."/>
            <person name="Simakov O."/>
            <person name="Putnam N."/>
            <person name="Stites J."/>
            <person name="Kuroki Y."/>
            <person name="Tanaka T."/>
            <person name="Michiue T."/>
            <person name="Watanabe M."/>
            <person name="Bogdanovic O."/>
            <person name="Lister R."/>
            <person name="Georgiou G."/>
            <person name="Paranjpe S.S."/>
            <person name="van Kruijsbergen I."/>
            <person name="Shu S."/>
            <person name="Carlson J."/>
            <person name="Kinoshita T."/>
            <person name="Ohta Y."/>
            <person name="Mawaribuchi S."/>
            <person name="Jenkins J."/>
            <person name="Grimwood J."/>
            <person name="Schmutz J."/>
            <person name="Mitros T."/>
            <person name="Mozaffari S.V."/>
            <person name="Suzuki Y."/>
            <person name="Haramoto Y."/>
            <person name="Yamamoto T.S."/>
            <person name="Takagi C."/>
            <person name="Heald R."/>
            <person name="Miller K."/>
            <person name="Haudenschild C."/>
            <person name="Kitzman J."/>
            <person name="Nakayama T."/>
            <person name="Izutsu Y."/>
            <person name="Robert J."/>
            <person name="Fortriede J."/>
            <person name="Burns K."/>
            <person name="Lotay V."/>
            <person name="Karimi K."/>
            <person name="Yasuoka Y."/>
            <person name="Dichmann D.S."/>
            <person name="Flajnik M.F."/>
            <person name="Houston D.W."/>
            <person name="Shendure J."/>
            <person name="DuPasquier L."/>
            <person name="Vize P.D."/>
            <person name="Zorn A.M."/>
            <person name="Ito M."/>
            <person name="Marcotte E.M."/>
            <person name="Wallingford J.B."/>
            <person name="Ito Y."/>
            <person name="Asashima M."/>
            <person name="Ueno N."/>
            <person name="Matsuda Y."/>
            <person name="Veenstra G.J."/>
            <person name="Fujiyama A."/>
            <person name="Harland R.M."/>
            <person name="Taira M."/>
            <person name="Rokhsar D.S."/>
        </authorList>
    </citation>
    <scope>NUCLEOTIDE SEQUENCE [LARGE SCALE GENOMIC DNA]</scope>
    <source>
        <strain evidence="2">J</strain>
    </source>
</reference>
<dbReference type="AlphaFoldDB" id="A0A974CYL1"/>
<protein>
    <submittedName>
        <fullName evidence="1">Uncharacterized protein</fullName>
    </submittedName>
</protein>
<dbReference type="Proteomes" id="UP000694892">
    <property type="component" value="Chromosome 4S"/>
</dbReference>
<accession>A0A974CYL1</accession>
<evidence type="ECO:0000313" key="2">
    <source>
        <dbReference type="Proteomes" id="UP000694892"/>
    </source>
</evidence>